<dbReference type="EMBL" id="NJIH01000007">
    <property type="protein sequence ID" value="OWT59173.1"/>
    <property type="molecule type" value="Genomic_DNA"/>
</dbReference>
<dbReference type="SUPFAM" id="SSF53649">
    <property type="entry name" value="Alkaline phosphatase-like"/>
    <property type="match status" value="1"/>
</dbReference>
<dbReference type="AlphaFoldDB" id="A0A225MG10"/>
<dbReference type="GO" id="GO:0008484">
    <property type="term" value="F:sulfuric ester hydrolase activity"/>
    <property type="evidence" value="ECO:0007669"/>
    <property type="project" value="TreeGrafter"/>
</dbReference>
<feature type="domain" description="Sulfatase N-terminal" evidence="3">
    <location>
        <begin position="6"/>
        <end position="341"/>
    </location>
</feature>
<evidence type="ECO:0000313" key="5">
    <source>
        <dbReference type="Proteomes" id="UP000214603"/>
    </source>
</evidence>
<dbReference type="Proteomes" id="UP000214603">
    <property type="component" value="Unassembled WGS sequence"/>
</dbReference>
<dbReference type="Pfam" id="PF00884">
    <property type="entry name" value="Sulfatase"/>
    <property type="match status" value="1"/>
</dbReference>
<name>A0A225MG10_9BURK</name>
<comment type="caution">
    <text evidence="4">The sequence shown here is derived from an EMBL/GenBank/DDBJ whole genome shotgun (WGS) entry which is preliminary data.</text>
</comment>
<keyword evidence="1" id="KW-0479">Metal-binding</keyword>
<keyword evidence="2" id="KW-0378">Hydrolase</keyword>
<organism evidence="4 5">
    <name type="scientific">Candidimonas nitroreducens</name>
    <dbReference type="NCBI Taxonomy" id="683354"/>
    <lineage>
        <taxon>Bacteria</taxon>
        <taxon>Pseudomonadati</taxon>
        <taxon>Pseudomonadota</taxon>
        <taxon>Betaproteobacteria</taxon>
        <taxon>Burkholderiales</taxon>
        <taxon>Alcaligenaceae</taxon>
        <taxon>Candidimonas</taxon>
    </lineage>
</organism>
<proteinExistence type="predicted"/>
<reference evidence="5" key="1">
    <citation type="submission" date="2017-06" db="EMBL/GenBank/DDBJ databases">
        <title>Herbaspirillum phytohormonus sp. nov., isolated from the root nodule of Robinia pseudoacacia in lead-zinc mine.</title>
        <authorList>
            <person name="Fan M."/>
            <person name="Lin Y."/>
        </authorList>
    </citation>
    <scope>NUCLEOTIDE SEQUENCE [LARGE SCALE GENOMIC DNA]</scope>
    <source>
        <strain evidence="5">SC-089</strain>
    </source>
</reference>
<dbReference type="InterPro" id="IPR000917">
    <property type="entry name" value="Sulfatase_N"/>
</dbReference>
<protein>
    <submittedName>
        <fullName evidence="4">Sulfatase</fullName>
    </submittedName>
</protein>
<evidence type="ECO:0000259" key="3">
    <source>
        <dbReference type="Pfam" id="PF00884"/>
    </source>
</evidence>
<evidence type="ECO:0000256" key="2">
    <source>
        <dbReference type="ARBA" id="ARBA00022801"/>
    </source>
</evidence>
<dbReference type="PANTHER" id="PTHR45953">
    <property type="entry name" value="IDURONATE 2-SULFATASE"/>
    <property type="match status" value="1"/>
</dbReference>
<keyword evidence="5" id="KW-1185">Reference proteome</keyword>
<dbReference type="OrthoDB" id="9766107at2"/>
<dbReference type="InterPro" id="IPR017850">
    <property type="entry name" value="Alkaline_phosphatase_core_sf"/>
</dbReference>
<evidence type="ECO:0000256" key="1">
    <source>
        <dbReference type="ARBA" id="ARBA00022723"/>
    </source>
</evidence>
<dbReference type="RefSeq" id="WP_088603903.1">
    <property type="nucleotide sequence ID" value="NZ_NJIH01000007.1"/>
</dbReference>
<gene>
    <name evidence="4" type="ORF">CEY11_13405</name>
</gene>
<evidence type="ECO:0000313" key="4">
    <source>
        <dbReference type="EMBL" id="OWT59173.1"/>
    </source>
</evidence>
<accession>A0A225MG10</accession>
<dbReference type="PANTHER" id="PTHR45953:SF1">
    <property type="entry name" value="IDURONATE 2-SULFATASE"/>
    <property type="match status" value="1"/>
</dbReference>
<dbReference type="GO" id="GO:0005737">
    <property type="term" value="C:cytoplasm"/>
    <property type="evidence" value="ECO:0007669"/>
    <property type="project" value="TreeGrafter"/>
</dbReference>
<dbReference type="CDD" id="cd16037">
    <property type="entry name" value="sulfatase_like"/>
    <property type="match status" value="1"/>
</dbReference>
<dbReference type="GO" id="GO:0046872">
    <property type="term" value="F:metal ion binding"/>
    <property type="evidence" value="ECO:0007669"/>
    <property type="project" value="UniProtKB-KW"/>
</dbReference>
<dbReference type="Gene3D" id="3.40.720.10">
    <property type="entry name" value="Alkaline Phosphatase, subunit A"/>
    <property type="match status" value="1"/>
</dbReference>
<sequence>MENRRILILMADEHSTKMLGCQGNPNIHTPNLDRLASQGTLFSAAYCNSPICVPARAAFATGRYVHETACWDNAFGYDGRMPSWGHLLSARGLSSYSIGKLHYKNERDDTGFTEQILPMHLVNGVGDVLGCVRDPLPVRHKSRALATDIGPGESDYNAYDRSIAAAACDWIGKHADESWVLFVSFVAPHFPLICPPEFYRLYDPAKVALPKLHKPEEWPRHPWVAALRDCFRFDDYFKDDDQRCIAIASYMGLCTFVDHQIGQVLGALDEAGIGGETLVIYTSDHGDNVGSRGLWGKSVMYEESVAVPLIIRAPERTGGDTVATPVSHLDIAPTLTDWLGMTPDPQWRGKSLLRIANAPKDDSRVILSEYHAAGSRSAAFMIRQGTWKLVWYADAPSQLFDLATDPEELMDLADDAGCAAIRKALTDTLFDICDPVATDRRAKEDQQALVDQHGGAEAVVARGGFGATPAPGRAAVFAGRP</sequence>